<feature type="compositionally biased region" description="Low complexity" evidence="1">
    <location>
        <begin position="63"/>
        <end position="72"/>
    </location>
</feature>
<dbReference type="Proteomes" id="UP000515140">
    <property type="component" value="Unplaced"/>
</dbReference>
<evidence type="ECO:0000313" key="2">
    <source>
        <dbReference type="Proteomes" id="UP000515140"/>
    </source>
</evidence>
<feature type="compositionally biased region" description="Basic and acidic residues" evidence="1">
    <location>
        <begin position="86"/>
        <end position="98"/>
    </location>
</feature>
<dbReference type="GeneID" id="110200999"/>
<feature type="non-terminal residue" evidence="3">
    <location>
        <position position="195"/>
    </location>
</feature>
<feature type="region of interest" description="Disordered" evidence="1">
    <location>
        <begin position="48"/>
        <end position="195"/>
    </location>
</feature>
<gene>
    <name evidence="3" type="primary">LOC110200999</name>
</gene>
<dbReference type="AlphaFoldDB" id="A0A6P5JCS8"/>
<dbReference type="KEGG" id="pcw:110200999"/>
<evidence type="ECO:0000313" key="3">
    <source>
        <dbReference type="RefSeq" id="XP_020832072.1"/>
    </source>
</evidence>
<reference evidence="3" key="1">
    <citation type="submission" date="2025-08" db="UniProtKB">
        <authorList>
            <consortium name="RefSeq"/>
        </authorList>
    </citation>
    <scope>IDENTIFICATION</scope>
    <source>
        <tissue evidence="3">Spleen</tissue>
    </source>
</reference>
<dbReference type="InParanoid" id="A0A6P5JCS8"/>
<sequence>MDESGGGAGGAAGESPSRAVEYLLELNNIIEGQQQLLETQRRRIEELEGQVDRLSRENRDLRAGAAAAAGAGPLQARESPYQNLRDTQRLHLRREPRPGHPHRAPPPPPIAGKAPYAARGEPPHHRGEHQRDGPFGGGAPPCHLHHERAVRDCPGSRHRPCEEPSPYPGGAGGGARGEQPPRRRRRRRSSSSSSP</sequence>
<keyword evidence="2" id="KW-1185">Reference proteome</keyword>
<feature type="compositionally biased region" description="Basic and acidic residues" evidence="1">
    <location>
        <begin position="48"/>
        <end position="62"/>
    </location>
</feature>
<organism evidence="2 3">
    <name type="scientific">Phascolarctos cinereus</name>
    <name type="common">Koala</name>
    <dbReference type="NCBI Taxonomy" id="38626"/>
    <lineage>
        <taxon>Eukaryota</taxon>
        <taxon>Metazoa</taxon>
        <taxon>Chordata</taxon>
        <taxon>Craniata</taxon>
        <taxon>Vertebrata</taxon>
        <taxon>Euteleostomi</taxon>
        <taxon>Mammalia</taxon>
        <taxon>Metatheria</taxon>
        <taxon>Diprotodontia</taxon>
        <taxon>Phascolarctidae</taxon>
        <taxon>Phascolarctos</taxon>
    </lineage>
</organism>
<evidence type="ECO:0000256" key="1">
    <source>
        <dbReference type="SAM" id="MobiDB-lite"/>
    </source>
</evidence>
<dbReference type="RefSeq" id="XP_020832072.1">
    <property type="nucleotide sequence ID" value="XM_020976413.1"/>
</dbReference>
<name>A0A6P5JCS8_PHACI</name>
<feature type="compositionally biased region" description="Basic and acidic residues" evidence="1">
    <location>
        <begin position="121"/>
        <end position="132"/>
    </location>
</feature>
<feature type="compositionally biased region" description="Basic and acidic residues" evidence="1">
    <location>
        <begin position="147"/>
        <end position="162"/>
    </location>
</feature>
<accession>A0A6P5JCS8</accession>
<protein>
    <submittedName>
        <fullName evidence="3">IQ motif and SEC7 domain-containing protein 2-like</fullName>
    </submittedName>
</protein>
<proteinExistence type="predicted"/>